<feature type="compositionally biased region" description="Acidic residues" evidence="8">
    <location>
        <begin position="595"/>
        <end position="612"/>
    </location>
</feature>
<keyword evidence="4" id="KW-0227">DNA damage</keyword>
<keyword evidence="3" id="KW-0547">Nucleotide-binding</keyword>
<dbReference type="Proteomes" id="UP000190274">
    <property type="component" value="Chromosome F"/>
</dbReference>
<sequence length="631" mass="71351">MKRTLSSLSSQINEMRGTVSPKDNDTVAVKRQNLSLERSAFKRPQAAEEWCAKYGPVHSTDLVLHKRKLRDVRDLLEPMIRGESSCRILLLTGPAGCSKSSCIKLLAEELVTQYRWKSASTFSVSSNSGDPCCIEYDGSNFPLGVSKGDHFDQFLMESRYRTGSNLAVLLIEDLPNIFNLSTRTQFQQSLLRWLCNGEPHLPPLVISLSECELQAGDNSNNTFGIDTQFIAETVLGFEVLAHPGLQRIKFNPINKTLLKKHLNDISIREQQSFTPRKWEHRGEFVSSVVEHCGDIRSATGALQLWATSSLPIFSKNHTREQSISLFQSLGRVMYGSSDITDDNQMVNDLMLSNGLNMNDVFKLGLLENYSAFNKHDFPLRSAAEITGSLSLSDTMSVEFSAKSLAEATEYPLRAVRDTFSRNKKDERSSHNKSYFPRDSKVRKMCRNFEVDVDKFSYTTMKRYGCWYSFRNVALYFSYFAPFIRKRRNFKKKSLQHYISSLDSPSDREALIAANSDIFECDEQVDILSRVGGDLSLVTAGQDAFGERDLKSRYTSSKTLVLQRVVAQNFTFNEVSTGELTEVNVADELLDPIINSDDEDDGISFEDEDDDTFYDMLASQSPRKPTTNSTRN</sequence>
<dbReference type="STRING" id="1266660.A0A1G4JJB3"/>
<dbReference type="InterPro" id="IPR057927">
    <property type="entry name" value="RAD24-like_helical"/>
</dbReference>
<reference evidence="10 11" key="1">
    <citation type="submission" date="2016-03" db="EMBL/GenBank/DDBJ databases">
        <authorList>
            <person name="Devillers H."/>
        </authorList>
    </citation>
    <scope>NUCLEOTIDE SEQUENCE [LARGE SCALE GENOMIC DNA]</scope>
    <source>
        <strain evidence="10">CBS 10888</strain>
    </source>
</reference>
<feature type="compositionally biased region" description="Polar residues" evidence="8">
    <location>
        <begin position="1"/>
        <end position="13"/>
    </location>
</feature>
<dbReference type="AlphaFoldDB" id="A0A1G4JJB3"/>
<dbReference type="GO" id="GO:0006289">
    <property type="term" value="P:nucleotide-excision repair"/>
    <property type="evidence" value="ECO:0007669"/>
    <property type="project" value="EnsemblFungi"/>
</dbReference>
<dbReference type="GO" id="GO:0007131">
    <property type="term" value="P:reciprocal meiotic recombination"/>
    <property type="evidence" value="ECO:0007669"/>
    <property type="project" value="EnsemblFungi"/>
</dbReference>
<dbReference type="InterPro" id="IPR004582">
    <property type="entry name" value="Checkpoint_prot_Rad17_Rad24"/>
</dbReference>
<feature type="region of interest" description="Disordered" evidence="8">
    <location>
        <begin position="592"/>
        <end position="631"/>
    </location>
</feature>
<evidence type="ECO:0000256" key="8">
    <source>
        <dbReference type="SAM" id="MobiDB-lite"/>
    </source>
</evidence>
<dbReference type="GO" id="GO:0005524">
    <property type="term" value="F:ATP binding"/>
    <property type="evidence" value="ECO:0007669"/>
    <property type="project" value="UniProtKB-KW"/>
</dbReference>
<evidence type="ECO:0000256" key="3">
    <source>
        <dbReference type="ARBA" id="ARBA00022741"/>
    </source>
</evidence>
<dbReference type="PANTHER" id="PTHR12172:SF0">
    <property type="entry name" value="CELL CYCLE CHECKPOINT PROTEIN RAD17"/>
    <property type="match status" value="1"/>
</dbReference>
<evidence type="ECO:0000259" key="9">
    <source>
        <dbReference type="Pfam" id="PF25812"/>
    </source>
</evidence>
<dbReference type="InterPro" id="IPR027417">
    <property type="entry name" value="P-loop_NTPase"/>
</dbReference>
<keyword evidence="5" id="KW-0067">ATP-binding</keyword>
<gene>
    <name evidence="10" type="ORF">LADA_0F03862G</name>
</gene>
<evidence type="ECO:0000256" key="2">
    <source>
        <dbReference type="ARBA" id="ARBA00006168"/>
    </source>
</evidence>
<evidence type="ECO:0000256" key="1">
    <source>
        <dbReference type="ARBA" id="ARBA00004123"/>
    </source>
</evidence>
<comment type="subcellular location">
    <subcellularLocation>
        <location evidence="1">Nucleus</location>
    </subcellularLocation>
</comment>
<dbReference type="Gene3D" id="3.40.50.300">
    <property type="entry name" value="P-loop containing nucleotide triphosphate hydrolases"/>
    <property type="match status" value="1"/>
</dbReference>
<feature type="region of interest" description="Disordered" evidence="8">
    <location>
        <begin position="1"/>
        <end position="24"/>
    </location>
</feature>
<name>A0A1G4JJB3_9SACH</name>
<dbReference type="PANTHER" id="PTHR12172">
    <property type="entry name" value="CELL CYCLE CHECKPOINT PROTEIN RAD17"/>
    <property type="match status" value="1"/>
</dbReference>
<feature type="domain" description="Checkpoint protein RAD24-like helical bundle" evidence="9">
    <location>
        <begin position="320"/>
        <end position="444"/>
    </location>
</feature>
<dbReference type="OrthoDB" id="10265971at2759"/>
<keyword evidence="11" id="KW-1185">Reference proteome</keyword>
<feature type="compositionally biased region" description="Polar residues" evidence="8">
    <location>
        <begin position="617"/>
        <end position="631"/>
    </location>
</feature>
<dbReference type="GO" id="GO:0000077">
    <property type="term" value="P:DNA damage checkpoint signaling"/>
    <property type="evidence" value="ECO:0007669"/>
    <property type="project" value="EnsemblFungi"/>
</dbReference>
<evidence type="ECO:0000313" key="11">
    <source>
        <dbReference type="Proteomes" id="UP000190274"/>
    </source>
</evidence>
<dbReference type="GO" id="GO:0031389">
    <property type="term" value="C:Rad17 RFC-like complex"/>
    <property type="evidence" value="ECO:0007669"/>
    <property type="project" value="EnsemblFungi"/>
</dbReference>
<accession>A0A1G4JJB3</accession>
<dbReference type="SUPFAM" id="SSF52540">
    <property type="entry name" value="P-loop containing nucleoside triphosphate hydrolases"/>
    <property type="match status" value="1"/>
</dbReference>
<dbReference type="EMBL" id="LT598458">
    <property type="protein sequence ID" value="SCU90410.1"/>
    <property type="molecule type" value="Genomic_DNA"/>
</dbReference>
<protein>
    <submittedName>
        <fullName evidence="10">LADA_0F03862g1_1</fullName>
    </submittedName>
</protein>
<proteinExistence type="inferred from homology"/>
<evidence type="ECO:0000256" key="6">
    <source>
        <dbReference type="ARBA" id="ARBA00023242"/>
    </source>
</evidence>
<evidence type="ECO:0000256" key="5">
    <source>
        <dbReference type="ARBA" id="ARBA00022840"/>
    </source>
</evidence>
<dbReference type="Pfam" id="PF25812">
    <property type="entry name" value="RAD24_helical"/>
    <property type="match status" value="1"/>
</dbReference>
<organism evidence="10 11">
    <name type="scientific">Lachancea dasiensis</name>
    <dbReference type="NCBI Taxonomy" id="1072105"/>
    <lineage>
        <taxon>Eukaryota</taxon>
        <taxon>Fungi</taxon>
        <taxon>Dikarya</taxon>
        <taxon>Ascomycota</taxon>
        <taxon>Saccharomycotina</taxon>
        <taxon>Saccharomycetes</taxon>
        <taxon>Saccharomycetales</taxon>
        <taxon>Saccharomycetaceae</taxon>
        <taxon>Lachancea</taxon>
    </lineage>
</organism>
<keyword evidence="7" id="KW-0131">Cell cycle</keyword>
<evidence type="ECO:0000256" key="4">
    <source>
        <dbReference type="ARBA" id="ARBA00022763"/>
    </source>
</evidence>
<evidence type="ECO:0000256" key="7">
    <source>
        <dbReference type="ARBA" id="ARBA00023306"/>
    </source>
</evidence>
<dbReference type="GO" id="GO:0033314">
    <property type="term" value="P:mitotic DNA replication checkpoint signaling"/>
    <property type="evidence" value="ECO:0007669"/>
    <property type="project" value="TreeGrafter"/>
</dbReference>
<evidence type="ECO:0000313" key="10">
    <source>
        <dbReference type="EMBL" id="SCU90410.1"/>
    </source>
</evidence>
<keyword evidence="6" id="KW-0539">Nucleus</keyword>
<dbReference type="GO" id="GO:0005634">
    <property type="term" value="C:nucleus"/>
    <property type="evidence" value="ECO:0007669"/>
    <property type="project" value="UniProtKB-SubCell"/>
</dbReference>
<dbReference type="Pfam" id="PF03215">
    <property type="entry name" value="Rad17"/>
    <property type="match status" value="1"/>
</dbReference>
<comment type="similarity">
    <text evidence="2">Belongs to the rad17/RAD24 family.</text>
</comment>
<dbReference type="GO" id="GO:0003689">
    <property type="term" value="F:DNA clamp loader activity"/>
    <property type="evidence" value="ECO:0007669"/>
    <property type="project" value="EnsemblFungi"/>
</dbReference>
<dbReference type="GO" id="GO:0003682">
    <property type="term" value="F:chromatin binding"/>
    <property type="evidence" value="ECO:0007669"/>
    <property type="project" value="TreeGrafter"/>
</dbReference>